<dbReference type="EMBL" id="CP000113">
    <property type="protein sequence ID" value="ABF88438.1"/>
    <property type="molecule type" value="Genomic_DNA"/>
</dbReference>
<evidence type="ECO:0000313" key="2">
    <source>
        <dbReference type="Proteomes" id="UP000002402"/>
    </source>
</evidence>
<dbReference type="eggNOG" id="COG3391">
    <property type="taxonomic scope" value="Bacteria"/>
</dbReference>
<evidence type="ECO:0000313" key="1">
    <source>
        <dbReference type="EMBL" id="ABF88438.1"/>
    </source>
</evidence>
<dbReference type="AlphaFoldDB" id="Q1DD97"/>
<dbReference type="STRING" id="246197.MXAN_1116"/>
<dbReference type="GeneID" id="41358568"/>
<dbReference type="Proteomes" id="UP000002402">
    <property type="component" value="Chromosome"/>
</dbReference>
<reference evidence="1 2" key="1">
    <citation type="journal article" date="2006" name="Proc. Natl. Acad. Sci. U.S.A.">
        <title>Evolution of sensory complexity recorded in a myxobacterial genome.</title>
        <authorList>
            <person name="Goldman B.S."/>
            <person name="Nierman W.C."/>
            <person name="Kaiser D."/>
            <person name="Slater S.C."/>
            <person name="Durkin A.S."/>
            <person name="Eisen J.A."/>
            <person name="Ronning C.M."/>
            <person name="Barbazuk W.B."/>
            <person name="Blanchard M."/>
            <person name="Field C."/>
            <person name="Halling C."/>
            <person name="Hinkle G."/>
            <person name="Iartchuk O."/>
            <person name="Kim H.S."/>
            <person name="Mackenzie C."/>
            <person name="Madupu R."/>
            <person name="Miller N."/>
            <person name="Shvartsbeyn A."/>
            <person name="Sullivan S.A."/>
            <person name="Vaudin M."/>
            <person name="Wiegand R."/>
            <person name="Kaplan H.B."/>
        </authorList>
    </citation>
    <scope>NUCLEOTIDE SEQUENCE [LARGE SCALE GENOMIC DNA]</scope>
    <source>
        <strain evidence="2">DK1622</strain>
    </source>
</reference>
<dbReference type="HOGENOM" id="CLU_2509207_0_0_7"/>
<dbReference type="KEGG" id="mxa:MXAN_1116"/>
<dbReference type="RefSeq" id="WP_011551236.1">
    <property type="nucleotide sequence ID" value="NC_008095.1"/>
</dbReference>
<dbReference type="EnsemblBacteria" id="ABF88438">
    <property type="protein sequence ID" value="ABF88438"/>
    <property type="gene ID" value="MXAN_1116"/>
</dbReference>
<dbReference type="OrthoDB" id="5491997at2"/>
<proteinExistence type="predicted"/>
<gene>
    <name evidence="1" type="ordered locus">MXAN_1116</name>
</gene>
<organism evidence="1 2">
    <name type="scientific">Myxococcus xanthus (strain DK1622)</name>
    <dbReference type="NCBI Taxonomy" id="246197"/>
    <lineage>
        <taxon>Bacteria</taxon>
        <taxon>Pseudomonadati</taxon>
        <taxon>Myxococcota</taxon>
        <taxon>Myxococcia</taxon>
        <taxon>Myxococcales</taxon>
        <taxon>Cystobacterineae</taxon>
        <taxon>Myxococcaceae</taxon>
        <taxon>Myxococcus</taxon>
    </lineage>
</organism>
<keyword evidence="2" id="KW-1185">Reference proteome</keyword>
<accession>Q1DD97</accession>
<name>Q1DD97_MYXXD</name>
<sequence>MPRVDLDACRIAEEVQGFCRPCNLSFNPDGTLLAASRGGCGGFGVHRFPTGELLFKHAAEHELQTSDAIFSQQGGGTVGLWFVTD</sequence>
<protein>
    <submittedName>
        <fullName evidence="1">Uncharacterized protein</fullName>
    </submittedName>
</protein>